<evidence type="ECO:0000256" key="3">
    <source>
        <dbReference type="PROSITE-ProRule" id="PRU00175"/>
    </source>
</evidence>
<accession>A0AAE9EQQ1</accession>
<gene>
    <name evidence="6" type="ORF">L5515_010610</name>
</gene>
<keyword evidence="1 3" id="KW-0479">Metal-binding</keyword>
<dbReference type="GO" id="GO:0008270">
    <property type="term" value="F:zinc ion binding"/>
    <property type="evidence" value="ECO:0007669"/>
    <property type="project" value="UniProtKB-KW"/>
</dbReference>
<keyword evidence="1 3" id="KW-0863">Zinc-finger</keyword>
<dbReference type="Pfam" id="PF14634">
    <property type="entry name" value="zf-RING_5"/>
    <property type="match status" value="1"/>
</dbReference>
<keyword evidence="2" id="KW-0862">Zinc</keyword>
<sequence>MSTLSNAFCVKCHEMYNLETRKMCVGKCSHSICEPCFDRKLSGTCPICEIADAFEDKIINWEAHKLISAFIESMSLVSAFDTSFCSKNFGSGPCSECRHHSNKLRVCADCTIRSGLLTRSSDGTLELSSETEDDSVETKILRVRSIAVCLDCALDGSRHKGHELIFVSKIKKFEEASRMLEFLSTVAFSLKNLGNEGTGFKEMEWLVKGYSFLKEGTQFIEHSLNMAERMNTMDEHTENAVSLFKNLFLFLESLLTPIGDYVKQDMEKSIKLMQEAEELEEKENRRKISEKLESLHMFFSTRETRSDLKSAIIGLVDVFQSGSIRKYLNAPRPDNEDFRQLVKTVKDVRRTFKLPQQYEGYANVAESVLQFFWGDATK</sequence>
<reference evidence="6 7" key="1">
    <citation type="submission" date="2022-04" db="EMBL/GenBank/DDBJ databases">
        <title>Chromosome-level reference genomes for two strains of Caenorhabditis briggsae: an improved platform for comparative genomics.</title>
        <authorList>
            <person name="Stevens L."/>
            <person name="Andersen E."/>
        </authorList>
    </citation>
    <scope>NUCLEOTIDE SEQUENCE [LARGE SCALE GENOMIC DNA]</scope>
    <source>
        <strain evidence="6">VX34</strain>
        <tissue evidence="6">Whole-organism</tissue>
    </source>
</reference>
<protein>
    <recommendedName>
        <fullName evidence="5">RING-type domain-containing protein</fullName>
    </recommendedName>
</protein>
<evidence type="ECO:0000256" key="1">
    <source>
        <dbReference type="ARBA" id="ARBA00022771"/>
    </source>
</evidence>
<organism evidence="6 7">
    <name type="scientific">Caenorhabditis briggsae</name>
    <dbReference type="NCBI Taxonomy" id="6238"/>
    <lineage>
        <taxon>Eukaryota</taxon>
        <taxon>Metazoa</taxon>
        <taxon>Ecdysozoa</taxon>
        <taxon>Nematoda</taxon>
        <taxon>Chromadorea</taxon>
        <taxon>Rhabditida</taxon>
        <taxon>Rhabditina</taxon>
        <taxon>Rhabditomorpha</taxon>
        <taxon>Rhabditoidea</taxon>
        <taxon>Rhabditidae</taxon>
        <taxon>Peloderinae</taxon>
        <taxon>Caenorhabditis</taxon>
    </lineage>
</organism>
<keyword evidence="7" id="KW-1185">Reference proteome</keyword>
<dbReference type="EMBL" id="CP092623">
    <property type="protein sequence ID" value="UMM27224.1"/>
    <property type="molecule type" value="Genomic_DNA"/>
</dbReference>
<dbReference type="InterPro" id="IPR001841">
    <property type="entry name" value="Znf_RING"/>
</dbReference>
<evidence type="ECO:0000313" key="7">
    <source>
        <dbReference type="Proteomes" id="UP000829354"/>
    </source>
</evidence>
<dbReference type="Proteomes" id="UP000829354">
    <property type="component" value="Chromosome IV"/>
</dbReference>
<name>A0AAE9EQQ1_CAEBR</name>
<keyword evidence="4" id="KW-0175">Coiled coil</keyword>
<dbReference type="SUPFAM" id="SSF57850">
    <property type="entry name" value="RING/U-box"/>
    <property type="match status" value="1"/>
</dbReference>
<evidence type="ECO:0000256" key="4">
    <source>
        <dbReference type="SAM" id="Coils"/>
    </source>
</evidence>
<feature type="domain" description="RING-type" evidence="5">
    <location>
        <begin position="9"/>
        <end position="49"/>
    </location>
</feature>
<dbReference type="PROSITE" id="PS50089">
    <property type="entry name" value="ZF_RING_2"/>
    <property type="match status" value="1"/>
</dbReference>
<evidence type="ECO:0000256" key="2">
    <source>
        <dbReference type="ARBA" id="ARBA00022833"/>
    </source>
</evidence>
<dbReference type="AlphaFoldDB" id="A0AAE9EQQ1"/>
<evidence type="ECO:0000313" key="6">
    <source>
        <dbReference type="EMBL" id="UMM27224.1"/>
    </source>
</evidence>
<feature type="coiled-coil region" evidence="4">
    <location>
        <begin position="262"/>
        <end position="292"/>
    </location>
</feature>
<evidence type="ECO:0000259" key="5">
    <source>
        <dbReference type="PROSITE" id="PS50089"/>
    </source>
</evidence>
<proteinExistence type="predicted"/>